<evidence type="ECO:0000313" key="7">
    <source>
        <dbReference type="Proteomes" id="UP000028501"/>
    </source>
</evidence>
<gene>
    <name evidence="6" type="ORF">AFULGI_00008160</name>
</gene>
<keyword evidence="2 5" id="KW-0812">Transmembrane</keyword>
<dbReference type="PANTHER" id="PTHR36460">
    <property type="entry name" value="UPF0132 DOMAIN PROTEIN (AFU_ORTHOLOGUE AFUA_3G10255)"/>
    <property type="match status" value="1"/>
</dbReference>
<evidence type="ECO:0000256" key="5">
    <source>
        <dbReference type="SAM" id="Phobius"/>
    </source>
</evidence>
<dbReference type="Pfam" id="PF09685">
    <property type="entry name" value="MamF_MmsF"/>
    <property type="match status" value="1"/>
</dbReference>
<accession>A0A075WCB2</accession>
<dbReference type="EMBL" id="CP006577">
    <property type="protein sequence ID" value="AIG97611.1"/>
    <property type="molecule type" value="Genomic_DNA"/>
</dbReference>
<evidence type="ECO:0000313" key="6">
    <source>
        <dbReference type="EMBL" id="AIG97611.1"/>
    </source>
</evidence>
<dbReference type="AlphaFoldDB" id="A0A075WCB2"/>
<name>A0A075WCB2_ARCFL</name>
<feature type="transmembrane region" description="Helical" evidence="5">
    <location>
        <begin position="38"/>
        <end position="56"/>
    </location>
</feature>
<dbReference type="GO" id="GO:0016020">
    <property type="term" value="C:membrane"/>
    <property type="evidence" value="ECO:0007669"/>
    <property type="project" value="UniProtKB-SubCell"/>
</dbReference>
<evidence type="ECO:0000256" key="3">
    <source>
        <dbReference type="ARBA" id="ARBA00022989"/>
    </source>
</evidence>
<reference evidence="6 7" key="1">
    <citation type="submission" date="2013-07" db="EMBL/GenBank/DDBJ databases">
        <title>Genome of Archaeoglobus fulgidus.</title>
        <authorList>
            <person name="Fiebig A."/>
            <person name="Birkeland N.-K."/>
        </authorList>
    </citation>
    <scope>NUCLEOTIDE SEQUENCE [LARGE SCALE GENOMIC DNA]</scope>
    <source>
        <strain evidence="6 7">DSM 8774</strain>
    </source>
</reference>
<evidence type="ECO:0000256" key="1">
    <source>
        <dbReference type="ARBA" id="ARBA00004141"/>
    </source>
</evidence>
<organism evidence="6 7">
    <name type="scientific">Archaeoglobus fulgidus DSM 8774</name>
    <dbReference type="NCBI Taxonomy" id="1344584"/>
    <lineage>
        <taxon>Archaea</taxon>
        <taxon>Methanobacteriati</taxon>
        <taxon>Methanobacteriota</taxon>
        <taxon>Archaeoglobi</taxon>
        <taxon>Archaeoglobales</taxon>
        <taxon>Archaeoglobaceae</taxon>
        <taxon>Archaeoglobus</taxon>
    </lineage>
</organism>
<comment type="subcellular location">
    <subcellularLocation>
        <location evidence="1">Membrane</location>
        <topology evidence="1">Multi-pass membrane protein</topology>
    </subcellularLocation>
</comment>
<keyword evidence="4 5" id="KW-0472">Membrane</keyword>
<dbReference type="RefSeq" id="WP_048064277.1">
    <property type="nucleotide sequence ID" value="NZ_CP006577.1"/>
</dbReference>
<dbReference type="PANTHER" id="PTHR36460:SF1">
    <property type="entry name" value="UPF0132 DOMAIN PROTEIN (AFU_ORTHOLOGUE AFUA_3G10255)"/>
    <property type="match status" value="1"/>
</dbReference>
<dbReference type="Proteomes" id="UP000028501">
    <property type="component" value="Chromosome"/>
</dbReference>
<keyword evidence="3 5" id="KW-1133">Transmembrane helix</keyword>
<dbReference type="GeneID" id="24794334"/>
<feature type="transmembrane region" description="Helical" evidence="5">
    <location>
        <begin position="6"/>
        <end position="26"/>
    </location>
</feature>
<dbReference type="KEGG" id="afg:AFULGI_00008160"/>
<evidence type="ECO:0000256" key="4">
    <source>
        <dbReference type="ARBA" id="ARBA00023136"/>
    </source>
</evidence>
<dbReference type="HOGENOM" id="CLU_095018_3_0_2"/>
<evidence type="ECO:0000256" key="2">
    <source>
        <dbReference type="ARBA" id="ARBA00022692"/>
    </source>
</evidence>
<sequence>MEVINENIRAAMCYTLGFVTGVLFLLFDRSPFVRFHAVQSTLTFSTITALVILLPVLPGGALLSRVVMAFSIILWAFCIVKASRGEAFKLPIFGDIAEEQLSLNYT</sequence>
<protein>
    <submittedName>
        <fullName evidence="6">Putative membrane protein</fullName>
    </submittedName>
</protein>
<proteinExistence type="predicted"/>
<dbReference type="InterPro" id="IPR019109">
    <property type="entry name" value="MamF_MmsF"/>
</dbReference>